<sequence>MSLLFPRGVSAIAAHLMKRVAQVDAVDSYGATPLHYAAKHNHADIVELLVRWPRVKDIPTLDGHTSLMWAAAQGADSALTVMVRHGVLLTQADPRGCTALHIAAEAGHVSTVRVLLRLQAPPDACANDGRTPVHYAARAGHTQIVKVLAKAGASLEHRDKEGQCALHHAVLGGHLFLAQILIRAVNVQDYYGRPPLHMAAYRGLSDIMCLLLENRGDVNARDFEVLVIYSFIVCFCFSRTRMPTYLRKWFSAIVLQNELNWLFFFFFSW</sequence>
<dbReference type="PANTHER" id="PTHR24198">
    <property type="entry name" value="ANKYRIN REPEAT AND PROTEIN KINASE DOMAIN-CONTAINING PROTEIN"/>
    <property type="match status" value="1"/>
</dbReference>
<gene>
    <name evidence="4" type="primary">INVS_0</name>
    <name evidence="4" type="ORF">E2C01_064432</name>
</gene>
<dbReference type="PROSITE" id="PS50088">
    <property type="entry name" value="ANK_REPEAT"/>
    <property type="match status" value="4"/>
</dbReference>
<feature type="repeat" description="ANK" evidence="3">
    <location>
        <begin position="128"/>
        <end position="160"/>
    </location>
</feature>
<proteinExistence type="predicted"/>
<dbReference type="InterPro" id="IPR002110">
    <property type="entry name" value="Ankyrin_rpt"/>
</dbReference>
<name>A0A5B7HBU4_PORTR</name>
<dbReference type="PROSITE" id="PS50297">
    <property type="entry name" value="ANK_REP_REGION"/>
    <property type="match status" value="4"/>
</dbReference>
<accession>A0A5B7HBU4</accession>
<keyword evidence="1" id="KW-0677">Repeat</keyword>
<dbReference type="Proteomes" id="UP000324222">
    <property type="component" value="Unassembled WGS sequence"/>
</dbReference>
<dbReference type="PRINTS" id="PR01415">
    <property type="entry name" value="ANKYRIN"/>
</dbReference>
<dbReference type="Gene3D" id="1.25.40.20">
    <property type="entry name" value="Ankyrin repeat-containing domain"/>
    <property type="match status" value="3"/>
</dbReference>
<evidence type="ECO:0000313" key="5">
    <source>
        <dbReference type="Proteomes" id="UP000324222"/>
    </source>
</evidence>
<keyword evidence="5" id="KW-1185">Reference proteome</keyword>
<dbReference type="SMART" id="SM00248">
    <property type="entry name" value="ANK"/>
    <property type="match status" value="6"/>
</dbReference>
<evidence type="ECO:0000256" key="2">
    <source>
        <dbReference type="ARBA" id="ARBA00023043"/>
    </source>
</evidence>
<comment type="caution">
    <text evidence="4">The sequence shown here is derived from an EMBL/GenBank/DDBJ whole genome shotgun (WGS) entry which is preliminary data.</text>
</comment>
<protein>
    <submittedName>
        <fullName evidence="4">Inversin</fullName>
    </submittedName>
</protein>
<evidence type="ECO:0000313" key="4">
    <source>
        <dbReference type="EMBL" id="MPC70191.1"/>
    </source>
</evidence>
<dbReference type="Pfam" id="PF13857">
    <property type="entry name" value="Ank_5"/>
    <property type="match status" value="1"/>
</dbReference>
<feature type="repeat" description="ANK" evidence="3">
    <location>
        <begin position="29"/>
        <end position="51"/>
    </location>
</feature>
<evidence type="ECO:0000256" key="1">
    <source>
        <dbReference type="ARBA" id="ARBA00022737"/>
    </source>
</evidence>
<organism evidence="4 5">
    <name type="scientific">Portunus trituberculatus</name>
    <name type="common">Swimming crab</name>
    <name type="synonym">Neptunus trituberculatus</name>
    <dbReference type="NCBI Taxonomy" id="210409"/>
    <lineage>
        <taxon>Eukaryota</taxon>
        <taxon>Metazoa</taxon>
        <taxon>Ecdysozoa</taxon>
        <taxon>Arthropoda</taxon>
        <taxon>Crustacea</taxon>
        <taxon>Multicrustacea</taxon>
        <taxon>Malacostraca</taxon>
        <taxon>Eumalacostraca</taxon>
        <taxon>Eucarida</taxon>
        <taxon>Decapoda</taxon>
        <taxon>Pleocyemata</taxon>
        <taxon>Brachyura</taxon>
        <taxon>Eubrachyura</taxon>
        <taxon>Portunoidea</taxon>
        <taxon>Portunidae</taxon>
        <taxon>Portuninae</taxon>
        <taxon>Portunus</taxon>
    </lineage>
</organism>
<dbReference type="EMBL" id="VSRR010030708">
    <property type="protein sequence ID" value="MPC70191.1"/>
    <property type="molecule type" value="Genomic_DNA"/>
</dbReference>
<dbReference type="InterPro" id="IPR036770">
    <property type="entry name" value="Ankyrin_rpt-contain_sf"/>
</dbReference>
<reference evidence="4 5" key="1">
    <citation type="submission" date="2019-05" db="EMBL/GenBank/DDBJ databases">
        <title>Another draft genome of Portunus trituberculatus and its Hox gene families provides insights of decapod evolution.</title>
        <authorList>
            <person name="Jeong J.-H."/>
            <person name="Song I."/>
            <person name="Kim S."/>
            <person name="Choi T."/>
            <person name="Kim D."/>
            <person name="Ryu S."/>
            <person name="Kim W."/>
        </authorList>
    </citation>
    <scope>NUCLEOTIDE SEQUENCE [LARGE SCALE GENOMIC DNA]</scope>
    <source>
        <tissue evidence="4">Muscle</tissue>
    </source>
</reference>
<feature type="repeat" description="ANK" evidence="3">
    <location>
        <begin position="191"/>
        <end position="223"/>
    </location>
</feature>
<dbReference type="Pfam" id="PF00023">
    <property type="entry name" value="Ank"/>
    <property type="match status" value="1"/>
</dbReference>
<dbReference type="Pfam" id="PF12796">
    <property type="entry name" value="Ank_2"/>
    <property type="match status" value="1"/>
</dbReference>
<evidence type="ECO:0000256" key="3">
    <source>
        <dbReference type="PROSITE-ProRule" id="PRU00023"/>
    </source>
</evidence>
<dbReference type="AlphaFoldDB" id="A0A5B7HBU4"/>
<feature type="repeat" description="ANK" evidence="3">
    <location>
        <begin position="95"/>
        <end position="127"/>
    </location>
</feature>
<dbReference type="OrthoDB" id="6343237at2759"/>
<dbReference type="PANTHER" id="PTHR24198:SF165">
    <property type="entry name" value="ANKYRIN REPEAT-CONTAINING PROTEIN-RELATED"/>
    <property type="match status" value="1"/>
</dbReference>
<dbReference type="SUPFAM" id="SSF48403">
    <property type="entry name" value="Ankyrin repeat"/>
    <property type="match status" value="1"/>
</dbReference>
<keyword evidence="2 3" id="KW-0040">ANK repeat</keyword>